<proteinExistence type="predicted"/>
<evidence type="ECO:0000313" key="2">
    <source>
        <dbReference type="Proteomes" id="UP000078295"/>
    </source>
</evidence>
<dbReference type="Proteomes" id="UP000078295">
    <property type="component" value="Unassembled WGS sequence"/>
</dbReference>
<organism evidence="1 2">
    <name type="scientific">Moraxella catarrhalis</name>
    <name type="common">Branhamella catarrhalis</name>
    <dbReference type="NCBI Taxonomy" id="480"/>
    <lineage>
        <taxon>Bacteria</taxon>
        <taxon>Pseudomonadati</taxon>
        <taxon>Pseudomonadota</taxon>
        <taxon>Gammaproteobacteria</taxon>
        <taxon>Moraxellales</taxon>
        <taxon>Moraxellaceae</taxon>
        <taxon>Moraxella</taxon>
    </lineage>
</organism>
<name>A0AB36DNS8_MORCA</name>
<accession>A0AB36DNS8</accession>
<evidence type="ECO:0000313" key="1">
    <source>
        <dbReference type="EMBL" id="OAV23515.1"/>
    </source>
</evidence>
<reference evidence="1 2" key="1">
    <citation type="journal article" date="2016" name="Genome Biol. Evol.">
        <title>Comparative Genomic Analyses of the Moraxella catarrhalis Serosensitive and Seroresistant Lineages Demonstrate Their Independent Evolution.</title>
        <authorList>
            <person name="Earl J.P."/>
            <person name="de Vries S.P."/>
            <person name="Ahmed A."/>
            <person name="Powell E."/>
            <person name="Schultz M.P."/>
            <person name="Hermans P.W."/>
            <person name="Hill D.J."/>
            <person name="Zhou Z."/>
            <person name="Constantinidou C.I."/>
            <person name="Hu F.Z."/>
            <person name="Bootsma H.J."/>
            <person name="Ehrlich G.D."/>
        </authorList>
    </citation>
    <scope>NUCLEOTIDE SEQUENCE [LARGE SCALE GENOMIC DNA]</scope>
    <source>
        <strain evidence="1 2">F23</strain>
    </source>
</reference>
<comment type="caution">
    <text evidence="1">The sequence shown here is derived from an EMBL/GenBank/DDBJ whole genome shotgun (WGS) entry which is preliminary data.</text>
</comment>
<sequence length="40" mass="4692">MKINPDLVIILTYPTQNEVFWHQNLYTSESCTSFLLGDIF</sequence>
<dbReference type="EMBL" id="LXHQ01000042">
    <property type="protein sequence ID" value="OAV23515.1"/>
    <property type="molecule type" value="Genomic_DNA"/>
</dbReference>
<protein>
    <submittedName>
        <fullName evidence="1">Uncharacterized protein</fullName>
    </submittedName>
</protein>
<dbReference type="AlphaFoldDB" id="A0AB36DNS8"/>
<gene>
    <name evidence="1" type="ORF">AO370_1559</name>
</gene>